<name>A0A9P5X4A5_9AGAR</name>
<evidence type="ECO:0000313" key="2">
    <source>
        <dbReference type="Proteomes" id="UP000807342"/>
    </source>
</evidence>
<accession>A0A9P5X4A5</accession>
<organism evidence="1 2">
    <name type="scientific">Macrolepiota fuliginosa MF-IS2</name>
    <dbReference type="NCBI Taxonomy" id="1400762"/>
    <lineage>
        <taxon>Eukaryota</taxon>
        <taxon>Fungi</taxon>
        <taxon>Dikarya</taxon>
        <taxon>Basidiomycota</taxon>
        <taxon>Agaricomycotina</taxon>
        <taxon>Agaricomycetes</taxon>
        <taxon>Agaricomycetidae</taxon>
        <taxon>Agaricales</taxon>
        <taxon>Agaricineae</taxon>
        <taxon>Agaricaceae</taxon>
        <taxon>Macrolepiota</taxon>
    </lineage>
</organism>
<protein>
    <submittedName>
        <fullName evidence="1">Uncharacterized protein</fullName>
    </submittedName>
</protein>
<keyword evidence="2" id="KW-1185">Reference proteome</keyword>
<dbReference type="AlphaFoldDB" id="A0A9P5X4A5"/>
<proteinExistence type="predicted"/>
<evidence type="ECO:0000313" key="1">
    <source>
        <dbReference type="EMBL" id="KAF9444558.1"/>
    </source>
</evidence>
<dbReference type="EMBL" id="MU151365">
    <property type="protein sequence ID" value="KAF9444558.1"/>
    <property type="molecule type" value="Genomic_DNA"/>
</dbReference>
<reference evidence="1" key="1">
    <citation type="submission" date="2020-11" db="EMBL/GenBank/DDBJ databases">
        <authorList>
            <consortium name="DOE Joint Genome Institute"/>
            <person name="Ahrendt S."/>
            <person name="Riley R."/>
            <person name="Andreopoulos W."/>
            <person name="Labutti K."/>
            <person name="Pangilinan J."/>
            <person name="Ruiz-Duenas F.J."/>
            <person name="Barrasa J.M."/>
            <person name="Sanchez-Garcia M."/>
            <person name="Camarero S."/>
            <person name="Miyauchi S."/>
            <person name="Serrano A."/>
            <person name="Linde D."/>
            <person name="Babiker R."/>
            <person name="Drula E."/>
            <person name="Ayuso-Fernandez I."/>
            <person name="Pacheco R."/>
            <person name="Padilla G."/>
            <person name="Ferreira P."/>
            <person name="Barriuso J."/>
            <person name="Kellner H."/>
            <person name="Castanera R."/>
            <person name="Alfaro M."/>
            <person name="Ramirez L."/>
            <person name="Pisabarro A.G."/>
            <person name="Kuo A."/>
            <person name="Tritt A."/>
            <person name="Lipzen A."/>
            <person name="He G."/>
            <person name="Yan M."/>
            <person name="Ng V."/>
            <person name="Cullen D."/>
            <person name="Martin F."/>
            <person name="Rosso M.-N."/>
            <person name="Henrissat B."/>
            <person name="Hibbett D."/>
            <person name="Martinez A.T."/>
            <person name="Grigoriev I.V."/>
        </authorList>
    </citation>
    <scope>NUCLEOTIDE SEQUENCE</scope>
    <source>
        <strain evidence="1">MF-IS2</strain>
    </source>
</reference>
<comment type="caution">
    <text evidence="1">The sequence shown here is derived from an EMBL/GenBank/DDBJ whole genome shotgun (WGS) entry which is preliminary data.</text>
</comment>
<sequence>MTTPETGGNATRSSTAAPERCIYEIPDPSEATPRYPYTPKLATIALPVIDNTDEVFVVLKPDNEKQADECLLLRSEPSASG</sequence>
<gene>
    <name evidence="1" type="ORF">P691DRAFT_807168</name>
</gene>
<dbReference type="Proteomes" id="UP000807342">
    <property type="component" value="Unassembled WGS sequence"/>
</dbReference>